<accession>A0A1H9D6V1</accession>
<protein>
    <submittedName>
        <fullName evidence="1">Transposase</fullName>
    </submittedName>
</protein>
<name>A0A1H9D6V1_9SPIR</name>
<dbReference type="OrthoDB" id="9803878at2"/>
<keyword evidence="2" id="KW-1185">Reference proteome</keyword>
<dbReference type="GO" id="GO:0004803">
    <property type="term" value="F:transposase activity"/>
    <property type="evidence" value="ECO:0007669"/>
    <property type="project" value="InterPro"/>
</dbReference>
<dbReference type="Gene3D" id="1.10.10.10">
    <property type="entry name" value="Winged helix-like DNA-binding domain superfamily/Winged helix DNA-binding domain"/>
    <property type="match status" value="1"/>
</dbReference>
<dbReference type="NCBIfam" id="NF047593">
    <property type="entry name" value="IS66_ISAeme5_TnpA"/>
    <property type="match status" value="1"/>
</dbReference>
<dbReference type="RefSeq" id="WP_074641654.1">
    <property type="nucleotide sequence ID" value="NZ_FOFU01000002.1"/>
</dbReference>
<dbReference type="InterPro" id="IPR009057">
    <property type="entry name" value="Homeodomain-like_sf"/>
</dbReference>
<sequence>MRSNYSREERQKIVEEYIQSGKSQTVFAPEYGIKPNTLSAWVTKYKSAEACQAADVHFVELKSTFIKENRT</sequence>
<evidence type="ECO:0000313" key="1">
    <source>
        <dbReference type="EMBL" id="SEQ09109.1"/>
    </source>
</evidence>
<proteinExistence type="predicted"/>
<dbReference type="SUPFAM" id="SSF46689">
    <property type="entry name" value="Homeodomain-like"/>
    <property type="match status" value="1"/>
</dbReference>
<dbReference type="EMBL" id="FOFU01000002">
    <property type="protein sequence ID" value="SEQ09109.1"/>
    <property type="molecule type" value="Genomic_DNA"/>
</dbReference>
<organism evidence="1 2">
    <name type="scientific">Treponema bryantii</name>
    <dbReference type="NCBI Taxonomy" id="163"/>
    <lineage>
        <taxon>Bacteria</taxon>
        <taxon>Pseudomonadati</taxon>
        <taxon>Spirochaetota</taxon>
        <taxon>Spirochaetia</taxon>
        <taxon>Spirochaetales</taxon>
        <taxon>Treponemataceae</taxon>
        <taxon>Treponema</taxon>
    </lineage>
</organism>
<dbReference type="Pfam" id="PF01527">
    <property type="entry name" value="HTH_Tnp_1"/>
    <property type="match status" value="1"/>
</dbReference>
<evidence type="ECO:0000313" key="2">
    <source>
        <dbReference type="Proteomes" id="UP000182360"/>
    </source>
</evidence>
<reference evidence="1 2" key="1">
    <citation type="submission" date="2016-10" db="EMBL/GenBank/DDBJ databases">
        <authorList>
            <person name="de Groot N.N."/>
        </authorList>
    </citation>
    <scope>NUCLEOTIDE SEQUENCE [LARGE SCALE GENOMIC DNA]</scope>
    <source>
        <strain evidence="1 2">B25</strain>
    </source>
</reference>
<dbReference type="GO" id="GO:0003677">
    <property type="term" value="F:DNA binding"/>
    <property type="evidence" value="ECO:0007669"/>
    <property type="project" value="InterPro"/>
</dbReference>
<gene>
    <name evidence="1" type="ORF">SAMN04487977_102457</name>
</gene>
<dbReference type="Proteomes" id="UP000182360">
    <property type="component" value="Unassembled WGS sequence"/>
</dbReference>
<dbReference type="AlphaFoldDB" id="A0A1H9D6V1"/>
<dbReference type="GO" id="GO:0006313">
    <property type="term" value="P:DNA transposition"/>
    <property type="evidence" value="ECO:0007669"/>
    <property type="project" value="InterPro"/>
</dbReference>
<dbReference type="InterPro" id="IPR036388">
    <property type="entry name" value="WH-like_DNA-bd_sf"/>
</dbReference>
<dbReference type="InterPro" id="IPR002514">
    <property type="entry name" value="Transposase_8"/>
</dbReference>